<dbReference type="Proteomes" id="UP000824260">
    <property type="component" value="Unassembled WGS sequence"/>
</dbReference>
<name>A0A9D0ZLI7_9FIRM</name>
<comment type="caution">
    <text evidence="2">The sequence shown here is derived from an EMBL/GenBank/DDBJ whole genome shotgun (WGS) entry which is preliminary data.</text>
</comment>
<sequence>MQNVYRSIHIGEIFMPYELDEPRMIEVARRVADMGFYHGLELCPFLKKESHRALRELHESTGMPLMLWGAPLIWREQLNLSSLDRQLRERSIKRAIDLVNILVEIDGSYLGLPPGDDPGDALREDAKKALADSYARVADVAGQYKKALVLEPLDRYVHKKQLIGPMRESVEWFAPLHAAHPNIYLHWDSAHEALGEIDLSESLHLAAPYLAQLHLCNCITDKSHPMFGDWHMDVGQPPDFATEGYLTPEIGAKILKEVAALEPVQGVPFTHVSIEMRSHIGDDLWHKEKTARMFLARCFELAGLR</sequence>
<accession>A0A9D0ZLI7</accession>
<proteinExistence type="predicted"/>
<dbReference type="InterPro" id="IPR036237">
    <property type="entry name" value="Xyl_isomerase-like_sf"/>
</dbReference>
<evidence type="ECO:0000313" key="3">
    <source>
        <dbReference type="Proteomes" id="UP000824260"/>
    </source>
</evidence>
<dbReference type="InterPro" id="IPR050312">
    <property type="entry name" value="IolE/XylAMocC-like"/>
</dbReference>
<evidence type="ECO:0000259" key="1">
    <source>
        <dbReference type="Pfam" id="PF01261"/>
    </source>
</evidence>
<dbReference type="SUPFAM" id="SSF51658">
    <property type="entry name" value="Xylose isomerase-like"/>
    <property type="match status" value="1"/>
</dbReference>
<dbReference type="InterPro" id="IPR013022">
    <property type="entry name" value="Xyl_isomerase-like_TIM-brl"/>
</dbReference>
<gene>
    <name evidence="2" type="ORF">IAA52_05955</name>
</gene>
<feature type="domain" description="Xylose isomerase-like TIM barrel" evidence="1">
    <location>
        <begin position="29"/>
        <end position="220"/>
    </location>
</feature>
<reference evidence="2" key="2">
    <citation type="journal article" date="2021" name="PeerJ">
        <title>Extensive microbial diversity within the chicken gut microbiome revealed by metagenomics and culture.</title>
        <authorList>
            <person name="Gilroy R."/>
            <person name="Ravi A."/>
            <person name="Getino M."/>
            <person name="Pursley I."/>
            <person name="Horton D.L."/>
            <person name="Alikhan N.F."/>
            <person name="Baker D."/>
            <person name="Gharbi K."/>
            <person name="Hall N."/>
            <person name="Watson M."/>
            <person name="Adriaenssens E.M."/>
            <person name="Foster-Nyarko E."/>
            <person name="Jarju S."/>
            <person name="Secka A."/>
            <person name="Antonio M."/>
            <person name="Oren A."/>
            <person name="Chaudhuri R.R."/>
            <person name="La Ragione R."/>
            <person name="Hildebrand F."/>
            <person name="Pallen M.J."/>
        </authorList>
    </citation>
    <scope>NUCLEOTIDE SEQUENCE</scope>
    <source>
        <strain evidence="2">ChiSjej6B24-2974</strain>
    </source>
</reference>
<dbReference type="PANTHER" id="PTHR12110:SF53">
    <property type="entry name" value="BLR5974 PROTEIN"/>
    <property type="match status" value="1"/>
</dbReference>
<organism evidence="2 3">
    <name type="scientific">Candidatus Pullichristensenella stercorigallinarum</name>
    <dbReference type="NCBI Taxonomy" id="2840909"/>
    <lineage>
        <taxon>Bacteria</taxon>
        <taxon>Bacillati</taxon>
        <taxon>Bacillota</taxon>
        <taxon>Clostridia</taxon>
        <taxon>Candidatus Pullichristensenella</taxon>
    </lineage>
</organism>
<evidence type="ECO:0000313" key="2">
    <source>
        <dbReference type="EMBL" id="HIQ82630.1"/>
    </source>
</evidence>
<dbReference type="Gene3D" id="3.20.20.150">
    <property type="entry name" value="Divalent-metal-dependent TIM barrel enzymes"/>
    <property type="match status" value="1"/>
</dbReference>
<reference evidence="2" key="1">
    <citation type="submission" date="2020-10" db="EMBL/GenBank/DDBJ databases">
        <authorList>
            <person name="Gilroy R."/>
        </authorList>
    </citation>
    <scope>NUCLEOTIDE SEQUENCE</scope>
    <source>
        <strain evidence="2">ChiSjej6B24-2974</strain>
    </source>
</reference>
<dbReference type="EMBL" id="DVFZ01000056">
    <property type="protein sequence ID" value="HIQ82630.1"/>
    <property type="molecule type" value="Genomic_DNA"/>
</dbReference>
<dbReference type="AlphaFoldDB" id="A0A9D0ZLI7"/>
<dbReference type="PANTHER" id="PTHR12110">
    <property type="entry name" value="HYDROXYPYRUVATE ISOMERASE"/>
    <property type="match status" value="1"/>
</dbReference>
<dbReference type="Pfam" id="PF01261">
    <property type="entry name" value="AP_endonuc_2"/>
    <property type="match status" value="1"/>
</dbReference>
<protein>
    <submittedName>
        <fullName evidence="2">TIM barrel protein</fullName>
    </submittedName>
</protein>